<dbReference type="GO" id="GO:0043448">
    <property type="term" value="P:alkane catabolic process"/>
    <property type="evidence" value="ECO:0007669"/>
    <property type="project" value="TreeGrafter"/>
</dbReference>
<dbReference type="Proteomes" id="UP000627292">
    <property type="component" value="Unassembled WGS sequence"/>
</dbReference>
<dbReference type="PANTHER" id="PTHR47627">
    <property type="entry name" value="RUBREDOXIN"/>
    <property type="match status" value="1"/>
</dbReference>
<keyword evidence="8" id="KW-1185">Reference proteome</keyword>
<dbReference type="GO" id="GO:0005506">
    <property type="term" value="F:iron ion binding"/>
    <property type="evidence" value="ECO:0007669"/>
    <property type="project" value="InterPro"/>
</dbReference>
<comment type="caution">
    <text evidence="7">The sequence shown here is derived from an EMBL/GenBank/DDBJ whole genome shotgun (WGS) entry which is preliminary data.</text>
</comment>
<keyword evidence="4" id="KW-0249">Electron transport</keyword>
<dbReference type="Pfam" id="PF00301">
    <property type="entry name" value="Rubredoxin"/>
    <property type="match status" value="1"/>
</dbReference>
<reference evidence="7" key="1">
    <citation type="journal article" date="2014" name="Int. J. Syst. Evol. Microbiol.">
        <title>Complete genome sequence of Corynebacterium casei LMG S-19264T (=DSM 44701T), isolated from a smear-ripened cheese.</title>
        <authorList>
            <consortium name="US DOE Joint Genome Institute (JGI-PGF)"/>
            <person name="Walter F."/>
            <person name="Albersmeier A."/>
            <person name="Kalinowski J."/>
            <person name="Ruckert C."/>
        </authorList>
    </citation>
    <scope>NUCLEOTIDE SEQUENCE</scope>
    <source>
        <strain evidence="7">CGMCC 1.15290</strain>
    </source>
</reference>
<accession>A0A917MX08</accession>
<dbReference type="GO" id="GO:0009055">
    <property type="term" value="F:electron transfer activity"/>
    <property type="evidence" value="ECO:0007669"/>
    <property type="project" value="TreeGrafter"/>
</dbReference>
<dbReference type="PROSITE" id="PS50903">
    <property type="entry name" value="RUBREDOXIN_LIKE"/>
    <property type="match status" value="1"/>
</dbReference>
<dbReference type="CDD" id="cd00730">
    <property type="entry name" value="rubredoxin"/>
    <property type="match status" value="1"/>
</dbReference>
<sequence length="489" mass="55957">MIKRHQTIVMNFNGGIVSPGYLLNILDITEAYQITDVSFNLRQQLCIEVPVSAVKAFLQDCKKQHIEAAPQKQLSPNIFSSYVSTDIFCEDTWVTEGVYKDVLALLAPSVRRSKVNICNPGQSFVPLYTGHINWIAAAETHYWHLYLRFPGTDMLYHWPELVYTNDLATVTIALEQQSQKPANQALMAARDGAGLYQKLRKQLEYIAQPAQTTPVTPAFHLPYYEGFNRYGSHYWLGIYRRDELFPVPFLQEIARLCLNSRIGELHATPWKSIIIKNIQPAQRPQWDSILGRYRINVRHAANELNWWVEDGNEDALVVKRHVIRYFDKEDVRTYGLCFGVLIKNATPAYGSVLIRQKEGQTRMSLKSQVRYDIYYSEDFNPNAGNYILFREAVAKDHLGPYLVSISKLFYEQAASRQHLPEAAVETPPSIQEVNRRVVYQCNCCTTIYDPQTGDPQQGIAAHTPFEQLPADYSCYTCMAPVEQLSEVLV</sequence>
<gene>
    <name evidence="7" type="ORF">GCM10011379_31990</name>
</gene>
<dbReference type="RefSeq" id="WP_188954012.1">
    <property type="nucleotide sequence ID" value="NZ_BMIB01000003.1"/>
</dbReference>
<feature type="domain" description="Rubredoxin-like" evidence="6">
    <location>
        <begin position="436"/>
        <end position="487"/>
    </location>
</feature>
<dbReference type="InterPro" id="IPR024935">
    <property type="entry name" value="Rubredoxin_dom"/>
</dbReference>
<comment type="cofactor">
    <cofactor evidence="1">
        <name>Fe(3+)</name>
        <dbReference type="ChEBI" id="CHEBI:29034"/>
    </cofactor>
</comment>
<dbReference type="SUPFAM" id="SSF57802">
    <property type="entry name" value="Rubredoxin-like"/>
    <property type="match status" value="1"/>
</dbReference>
<evidence type="ECO:0000256" key="2">
    <source>
        <dbReference type="ARBA" id="ARBA00022448"/>
    </source>
</evidence>
<keyword evidence="5" id="KW-0408">Iron</keyword>
<protein>
    <recommendedName>
        <fullName evidence="6">Rubredoxin-like domain-containing protein</fullName>
    </recommendedName>
</protein>
<dbReference type="InterPro" id="IPR050526">
    <property type="entry name" value="Rubredoxin_ET"/>
</dbReference>
<dbReference type="PANTHER" id="PTHR47627:SF1">
    <property type="entry name" value="RUBREDOXIN-1-RELATED"/>
    <property type="match status" value="1"/>
</dbReference>
<evidence type="ECO:0000259" key="6">
    <source>
        <dbReference type="PROSITE" id="PS50903"/>
    </source>
</evidence>
<organism evidence="7 8">
    <name type="scientific">Filimonas zeae</name>
    <dbReference type="NCBI Taxonomy" id="1737353"/>
    <lineage>
        <taxon>Bacteria</taxon>
        <taxon>Pseudomonadati</taxon>
        <taxon>Bacteroidota</taxon>
        <taxon>Chitinophagia</taxon>
        <taxon>Chitinophagales</taxon>
        <taxon>Chitinophagaceae</taxon>
        <taxon>Filimonas</taxon>
    </lineage>
</organism>
<evidence type="ECO:0000313" key="8">
    <source>
        <dbReference type="Proteomes" id="UP000627292"/>
    </source>
</evidence>
<evidence type="ECO:0000313" key="7">
    <source>
        <dbReference type="EMBL" id="GGH72018.1"/>
    </source>
</evidence>
<evidence type="ECO:0000256" key="5">
    <source>
        <dbReference type="ARBA" id="ARBA00023004"/>
    </source>
</evidence>
<dbReference type="InterPro" id="IPR024934">
    <property type="entry name" value="Rubredoxin-like_dom"/>
</dbReference>
<proteinExistence type="predicted"/>
<evidence type="ECO:0000256" key="3">
    <source>
        <dbReference type="ARBA" id="ARBA00022723"/>
    </source>
</evidence>
<dbReference type="Gene3D" id="2.20.28.10">
    <property type="match status" value="1"/>
</dbReference>
<keyword evidence="2" id="KW-0813">Transport</keyword>
<reference evidence="7" key="2">
    <citation type="submission" date="2020-09" db="EMBL/GenBank/DDBJ databases">
        <authorList>
            <person name="Sun Q."/>
            <person name="Zhou Y."/>
        </authorList>
    </citation>
    <scope>NUCLEOTIDE SEQUENCE</scope>
    <source>
        <strain evidence="7">CGMCC 1.15290</strain>
    </source>
</reference>
<name>A0A917MX08_9BACT</name>
<keyword evidence="3" id="KW-0479">Metal-binding</keyword>
<evidence type="ECO:0000256" key="4">
    <source>
        <dbReference type="ARBA" id="ARBA00022982"/>
    </source>
</evidence>
<dbReference type="EMBL" id="BMIB01000003">
    <property type="protein sequence ID" value="GGH72018.1"/>
    <property type="molecule type" value="Genomic_DNA"/>
</dbReference>
<evidence type="ECO:0000256" key="1">
    <source>
        <dbReference type="ARBA" id="ARBA00001965"/>
    </source>
</evidence>
<dbReference type="AlphaFoldDB" id="A0A917MX08"/>